<keyword evidence="2" id="KW-0812">Transmembrane</keyword>
<accession>A0ABP8KEV9</accession>
<feature type="domain" description="Phage shock protein PspC N-terminal" evidence="3">
    <location>
        <begin position="21"/>
        <end position="72"/>
    </location>
</feature>
<evidence type="ECO:0000313" key="4">
    <source>
        <dbReference type="EMBL" id="GAA4405603.1"/>
    </source>
</evidence>
<dbReference type="RefSeq" id="WP_345001183.1">
    <property type="nucleotide sequence ID" value="NZ_BAABFR010000141.1"/>
</dbReference>
<feature type="transmembrane region" description="Helical" evidence="2">
    <location>
        <begin position="112"/>
        <end position="130"/>
    </location>
</feature>
<evidence type="ECO:0000256" key="2">
    <source>
        <dbReference type="SAM" id="Phobius"/>
    </source>
</evidence>
<evidence type="ECO:0000259" key="3">
    <source>
        <dbReference type="Pfam" id="PF04024"/>
    </source>
</evidence>
<feature type="compositionally biased region" description="Low complexity" evidence="1">
    <location>
        <begin position="202"/>
        <end position="215"/>
    </location>
</feature>
<keyword evidence="5" id="KW-1185">Reference proteome</keyword>
<proteinExistence type="predicted"/>
<comment type="caution">
    <text evidence="4">The sequence shown here is derived from an EMBL/GenBank/DDBJ whole genome shotgun (WGS) entry which is preliminary data.</text>
</comment>
<keyword evidence="2" id="KW-0472">Membrane</keyword>
<feature type="transmembrane region" description="Helical" evidence="2">
    <location>
        <begin position="330"/>
        <end position="350"/>
    </location>
</feature>
<feature type="transmembrane region" description="Helical" evidence="2">
    <location>
        <begin position="357"/>
        <end position="376"/>
    </location>
</feature>
<feature type="transmembrane region" description="Helical" evidence="2">
    <location>
        <begin position="47"/>
        <end position="69"/>
    </location>
</feature>
<feature type="transmembrane region" description="Helical" evidence="2">
    <location>
        <begin position="136"/>
        <end position="154"/>
    </location>
</feature>
<dbReference type="InterPro" id="IPR007168">
    <property type="entry name" value="Phageshock_PspC_N"/>
</dbReference>
<gene>
    <name evidence="4" type="ORF">GCM10023147_48850</name>
</gene>
<dbReference type="Pfam" id="PF04024">
    <property type="entry name" value="PspC"/>
    <property type="match status" value="1"/>
</dbReference>
<keyword evidence="2" id="KW-1133">Transmembrane helix</keyword>
<feature type="region of interest" description="Disordered" evidence="1">
    <location>
        <begin position="197"/>
        <end position="265"/>
    </location>
</feature>
<name>A0ABP8KEV9_9ACTN</name>
<protein>
    <submittedName>
        <fullName evidence="4">PspC domain-containing protein</fullName>
    </submittedName>
</protein>
<sequence length="490" mass="50120">MDTSTFHTRARDMWGTRPLRARHAPVAGVCTGFARRYGVDVALIRTAFIAATLLGGAGVIAYVAAVICLPPEPSTRADGLGAWGPGWAPAGWGPAGRGRGGRGRRNRHRGPVPVKLLVLGVIAAVVIAHSPFGVSWPGSALVSGVLLLGGWYLLHQRRPVPPPGTAVSAPFGAFGPAVPGRFGSAAPGVDGAPTVPGGGWMPPDWSGAPPWAGWWTPPPSAPDASGAQEQNQSSAAPTDPAPTNPAPTDPAPEPAPSVSAETVDAEQHIPPRWDPLGAAPFAWDLPEPAPEFASESLVRSRSRVTTVTFGLALVTAAVLAGARLAGVTALSPVMIGAIALGIVGLGLVIGAFRRSGYGLLAVAIPLAGFVVIGTAAQNSLDGFTGAARGDHTYTVITPGSLRPAYELSVGTLTLDLRGLRLDHDRTVSTRVGAGKTRITVPKAMNVAVTCAVRIGHTDCPDGEVAETDPAAPTLTIDAHGNVGDVEVHRV</sequence>
<reference evidence="5" key="1">
    <citation type="journal article" date="2019" name="Int. J. Syst. Evol. Microbiol.">
        <title>The Global Catalogue of Microorganisms (GCM) 10K type strain sequencing project: providing services to taxonomists for standard genome sequencing and annotation.</title>
        <authorList>
            <consortium name="The Broad Institute Genomics Platform"/>
            <consortium name="The Broad Institute Genome Sequencing Center for Infectious Disease"/>
            <person name="Wu L."/>
            <person name="Ma J."/>
        </authorList>
    </citation>
    <scope>NUCLEOTIDE SEQUENCE [LARGE SCALE GENOMIC DNA]</scope>
    <source>
        <strain evidence="5">JCM 17688</strain>
    </source>
</reference>
<evidence type="ECO:0000313" key="5">
    <source>
        <dbReference type="Proteomes" id="UP001500635"/>
    </source>
</evidence>
<feature type="transmembrane region" description="Helical" evidence="2">
    <location>
        <begin position="304"/>
        <end position="324"/>
    </location>
</feature>
<feature type="compositionally biased region" description="Pro residues" evidence="1">
    <location>
        <begin position="239"/>
        <end position="255"/>
    </location>
</feature>
<dbReference type="EMBL" id="BAABFR010000141">
    <property type="protein sequence ID" value="GAA4405603.1"/>
    <property type="molecule type" value="Genomic_DNA"/>
</dbReference>
<evidence type="ECO:0000256" key="1">
    <source>
        <dbReference type="SAM" id="MobiDB-lite"/>
    </source>
</evidence>
<dbReference type="Proteomes" id="UP001500635">
    <property type="component" value="Unassembled WGS sequence"/>
</dbReference>
<organism evidence="4 5">
    <name type="scientific">Tsukamurella soli</name>
    <dbReference type="NCBI Taxonomy" id="644556"/>
    <lineage>
        <taxon>Bacteria</taxon>
        <taxon>Bacillati</taxon>
        <taxon>Actinomycetota</taxon>
        <taxon>Actinomycetes</taxon>
        <taxon>Mycobacteriales</taxon>
        <taxon>Tsukamurellaceae</taxon>
        <taxon>Tsukamurella</taxon>
    </lineage>
</organism>